<feature type="region of interest" description="Disordered" evidence="1">
    <location>
        <begin position="127"/>
        <end position="165"/>
    </location>
</feature>
<proteinExistence type="predicted"/>
<dbReference type="NCBIfam" id="NF008528">
    <property type="entry name" value="PRK11463.1-2"/>
    <property type="match status" value="1"/>
</dbReference>
<comment type="caution">
    <text evidence="3">The sequence shown here is derived from an EMBL/GenBank/DDBJ whole genome shotgun (WGS) entry which is preliminary data.</text>
</comment>
<protein>
    <submittedName>
        <fullName evidence="3">FxsA family protein</fullName>
    </submittedName>
</protein>
<keyword evidence="2" id="KW-0812">Transmembrane</keyword>
<keyword evidence="4" id="KW-1185">Reference proteome</keyword>
<keyword evidence="2" id="KW-1133">Transmembrane helix</keyword>
<dbReference type="PANTHER" id="PTHR35335">
    <property type="entry name" value="UPF0716 PROTEIN FXSA"/>
    <property type="match status" value="1"/>
</dbReference>
<evidence type="ECO:0000256" key="1">
    <source>
        <dbReference type="SAM" id="MobiDB-lite"/>
    </source>
</evidence>
<dbReference type="Proteomes" id="UP001069090">
    <property type="component" value="Unassembled WGS sequence"/>
</dbReference>
<name>A0A9J6RPX9_9GAMM</name>
<evidence type="ECO:0000313" key="4">
    <source>
        <dbReference type="Proteomes" id="UP001069090"/>
    </source>
</evidence>
<gene>
    <name evidence="3" type="ORF">O0V09_12765</name>
</gene>
<dbReference type="Pfam" id="PF04186">
    <property type="entry name" value="FxsA"/>
    <property type="match status" value="1"/>
</dbReference>
<reference evidence="3 4" key="1">
    <citation type="submission" date="2022-12" db="EMBL/GenBank/DDBJ databases">
        <title>Dasania phycosphaerae sp. nov., isolated from particulate material of the south coast of Korea.</title>
        <authorList>
            <person name="Jiang Y."/>
        </authorList>
    </citation>
    <scope>NUCLEOTIDE SEQUENCE [LARGE SCALE GENOMIC DNA]</scope>
    <source>
        <strain evidence="3 4">GY-19</strain>
    </source>
</reference>
<feature type="transmembrane region" description="Helical" evidence="2">
    <location>
        <begin position="66"/>
        <end position="83"/>
    </location>
</feature>
<evidence type="ECO:0000313" key="3">
    <source>
        <dbReference type="EMBL" id="MCZ0866077.1"/>
    </source>
</evidence>
<dbReference type="GO" id="GO:0016020">
    <property type="term" value="C:membrane"/>
    <property type="evidence" value="ECO:0007669"/>
    <property type="project" value="InterPro"/>
</dbReference>
<dbReference type="EMBL" id="JAPTGG010000010">
    <property type="protein sequence ID" value="MCZ0866077.1"/>
    <property type="molecule type" value="Genomic_DNA"/>
</dbReference>
<organism evidence="3 4">
    <name type="scientific">Dasania phycosphaerae</name>
    <dbReference type="NCBI Taxonomy" id="2950436"/>
    <lineage>
        <taxon>Bacteria</taxon>
        <taxon>Pseudomonadati</taxon>
        <taxon>Pseudomonadota</taxon>
        <taxon>Gammaproteobacteria</taxon>
        <taxon>Cellvibrionales</taxon>
        <taxon>Spongiibacteraceae</taxon>
        <taxon>Dasania</taxon>
    </lineage>
</organism>
<dbReference type="AlphaFoldDB" id="A0A9J6RPX9"/>
<feature type="transmembrane region" description="Helical" evidence="2">
    <location>
        <begin position="26"/>
        <end position="46"/>
    </location>
</feature>
<dbReference type="RefSeq" id="WP_258332232.1">
    <property type="nucleotide sequence ID" value="NZ_JAPTGG010000010.1"/>
</dbReference>
<dbReference type="PANTHER" id="PTHR35335:SF1">
    <property type="entry name" value="UPF0716 PROTEIN FXSA"/>
    <property type="match status" value="1"/>
</dbReference>
<keyword evidence="2" id="KW-0472">Membrane</keyword>
<accession>A0A9J6RPX9</accession>
<sequence>MRILFFLFVLIPIAEIMLLIEVGDHIGGLNTVALVLLTAIIGAGLLRKQGLDTLLRANQRMAQGEIPIKEMLSGIVLAVGGALLLTPGFITDALGFLCLLPLTRGWAIEHLIRKGVMAGGSGYASFSYSSQGQAGPRPAGPKAEVQREVPGSHNTTIEGEYRRED</sequence>
<dbReference type="InterPro" id="IPR007313">
    <property type="entry name" value="FxsA"/>
</dbReference>
<evidence type="ECO:0000256" key="2">
    <source>
        <dbReference type="SAM" id="Phobius"/>
    </source>
</evidence>